<evidence type="ECO:0000256" key="6">
    <source>
        <dbReference type="ARBA" id="ARBA00022840"/>
    </source>
</evidence>
<reference evidence="12 13" key="1">
    <citation type="submission" date="2020-05" db="EMBL/GenBank/DDBJ databases">
        <title>Complete genome sequence of of a novel Thermoleptolyngbya strain isolated from hot springs of Ganzi, Sichuan China.</title>
        <authorList>
            <person name="Tang J."/>
            <person name="Daroch M."/>
            <person name="Li L."/>
            <person name="Waleron K."/>
            <person name="Waleron M."/>
            <person name="Waleron M."/>
        </authorList>
    </citation>
    <scope>NUCLEOTIDE SEQUENCE [LARGE SCALE GENOMIC DNA]</scope>
    <source>
        <strain evidence="12 13">PKUAC-SCTA183</strain>
    </source>
</reference>
<dbReference type="InterPro" id="IPR011527">
    <property type="entry name" value="ABC1_TM_dom"/>
</dbReference>
<keyword evidence="6 12" id="KW-0067">ATP-binding</keyword>
<keyword evidence="8 9" id="KW-0472">Membrane</keyword>
<dbReference type="PROSITE" id="PS50929">
    <property type="entry name" value="ABC_TM1F"/>
    <property type="match status" value="1"/>
</dbReference>
<keyword evidence="3" id="KW-1003">Cell membrane</keyword>
<feature type="transmembrane region" description="Helical" evidence="9">
    <location>
        <begin position="272"/>
        <end position="293"/>
    </location>
</feature>
<dbReference type="KEGG" id="theu:HPC62_00500"/>
<evidence type="ECO:0000259" key="11">
    <source>
        <dbReference type="PROSITE" id="PS50929"/>
    </source>
</evidence>
<dbReference type="Proteomes" id="UP000505210">
    <property type="component" value="Chromosome"/>
</dbReference>
<organism evidence="12 13">
    <name type="scientific">Thermoleptolyngbya sichuanensis A183</name>
    <dbReference type="NCBI Taxonomy" id="2737172"/>
    <lineage>
        <taxon>Bacteria</taxon>
        <taxon>Bacillati</taxon>
        <taxon>Cyanobacteriota</taxon>
        <taxon>Cyanophyceae</taxon>
        <taxon>Oculatellales</taxon>
        <taxon>Oculatellaceae</taxon>
        <taxon>Thermoleptolyngbya</taxon>
        <taxon>Thermoleptolyngbya sichuanensis</taxon>
    </lineage>
</organism>
<evidence type="ECO:0000256" key="1">
    <source>
        <dbReference type="ARBA" id="ARBA00004651"/>
    </source>
</evidence>
<dbReference type="PROSITE" id="PS50893">
    <property type="entry name" value="ABC_TRANSPORTER_2"/>
    <property type="match status" value="1"/>
</dbReference>
<keyword evidence="4 9" id="KW-0812">Transmembrane</keyword>
<comment type="subcellular location">
    <subcellularLocation>
        <location evidence="1">Cell membrane</location>
        <topology evidence="1">Multi-pass membrane protein</topology>
    </subcellularLocation>
</comment>
<dbReference type="InterPro" id="IPR003593">
    <property type="entry name" value="AAA+_ATPase"/>
</dbReference>
<dbReference type="Gene3D" id="1.20.1560.10">
    <property type="entry name" value="ABC transporter type 1, transmembrane domain"/>
    <property type="match status" value="1"/>
</dbReference>
<proteinExistence type="predicted"/>
<gene>
    <name evidence="12" type="ORF">HPC62_00500</name>
</gene>
<keyword evidence="5" id="KW-0547">Nucleotide-binding</keyword>
<evidence type="ECO:0000256" key="8">
    <source>
        <dbReference type="ARBA" id="ARBA00023136"/>
    </source>
</evidence>
<feature type="domain" description="ABC transporter" evidence="10">
    <location>
        <begin position="368"/>
        <end position="608"/>
    </location>
</feature>
<accession>A0A6M8B1H8</accession>
<dbReference type="RefSeq" id="WP_172353281.1">
    <property type="nucleotide sequence ID" value="NZ_CP053661.1"/>
</dbReference>
<evidence type="ECO:0000259" key="10">
    <source>
        <dbReference type="PROSITE" id="PS50893"/>
    </source>
</evidence>
<protein>
    <submittedName>
        <fullName evidence="12">ABC transporter ATP-binding protein</fullName>
    </submittedName>
</protein>
<dbReference type="InterPro" id="IPR027417">
    <property type="entry name" value="P-loop_NTPase"/>
</dbReference>
<feature type="transmembrane region" description="Helical" evidence="9">
    <location>
        <begin position="190"/>
        <end position="213"/>
    </location>
</feature>
<evidence type="ECO:0000313" key="13">
    <source>
        <dbReference type="Proteomes" id="UP000505210"/>
    </source>
</evidence>
<dbReference type="GO" id="GO:0005886">
    <property type="term" value="C:plasma membrane"/>
    <property type="evidence" value="ECO:0007669"/>
    <property type="project" value="UniProtKB-SubCell"/>
</dbReference>
<dbReference type="EMBL" id="CP053661">
    <property type="protein sequence ID" value="QKD80849.1"/>
    <property type="molecule type" value="Genomic_DNA"/>
</dbReference>
<dbReference type="AlphaFoldDB" id="A0A6M8B1H8"/>
<dbReference type="PROSITE" id="PS00211">
    <property type="entry name" value="ABC_TRANSPORTER_1"/>
    <property type="match status" value="1"/>
</dbReference>
<dbReference type="GO" id="GO:0016887">
    <property type="term" value="F:ATP hydrolysis activity"/>
    <property type="evidence" value="ECO:0007669"/>
    <property type="project" value="InterPro"/>
</dbReference>
<dbReference type="SUPFAM" id="SSF52540">
    <property type="entry name" value="P-loop containing nucleoside triphosphate hydrolases"/>
    <property type="match status" value="1"/>
</dbReference>
<evidence type="ECO:0000256" key="7">
    <source>
        <dbReference type="ARBA" id="ARBA00022989"/>
    </source>
</evidence>
<evidence type="ECO:0000256" key="9">
    <source>
        <dbReference type="SAM" id="Phobius"/>
    </source>
</evidence>
<dbReference type="SMART" id="SM00382">
    <property type="entry name" value="AAA"/>
    <property type="match status" value="1"/>
</dbReference>
<feature type="domain" description="ABC transmembrane type-1" evidence="11">
    <location>
        <begin position="54"/>
        <end position="333"/>
    </location>
</feature>
<dbReference type="FunFam" id="3.40.50.300:FF:000221">
    <property type="entry name" value="Multidrug ABC transporter ATP-binding protein"/>
    <property type="match status" value="1"/>
</dbReference>
<dbReference type="Pfam" id="PF00005">
    <property type="entry name" value="ABC_tran"/>
    <property type="match status" value="1"/>
</dbReference>
<evidence type="ECO:0000256" key="2">
    <source>
        <dbReference type="ARBA" id="ARBA00022448"/>
    </source>
</evidence>
<dbReference type="InterPro" id="IPR017871">
    <property type="entry name" value="ABC_transporter-like_CS"/>
</dbReference>
<dbReference type="SUPFAM" id="SSF90123">
    <property type="entry name" value="ABC transporter transmembrane region"/>
    <property type="match status" value="1"/>
</dbReference>
<keyword evidence="2" id="KW-0813">Transport</keyword>
<dbReference type="InterPro" id="IPR003439">
    <property type="entry name" value="ABC_transporter-like_ATP-bd"/>
</dbReference>
<evidence type="ECO:0000256" key="5">
    <source>
        <dbReference type="ARBA" id="ARBA00022741"/>
    </source>
</evidence>
<keyword evidence="13" id="KW-1185">Reference proteome</keyword>
<dbReference type="InterPro" id="IPR039421">
    <property type="entry name" value="Type_1_exporter"/>
</dbReference>
<dbReference type="PANTHER" id="PTHR43394:SF1">
    <property type="entry name" value="ATP-BINDING CASSETTE SUB-FAMILY B MEMBER 10, MITOCHONDRIAL"/>
    <property type="match status" value="1"/>
</dbReference>
<dbReference type="PANTHER" id="PTHR43394">
    <property type="entry name" value="ATP-DEPENDENT PERMEASE MDL1, MITOCHONDRIAL"/>
    <property type="match status" value="1"/>
</dbReference>
<dbReference type="GO" id="GO:0015421">
    <property type="term" value="F:ABC-type oligopeptide transporter activity"/>
    <property type="evidence" value="ECO:0007669"/>
    <property type="project" value="TreeGrafter"/>
</dbReference>
<name>A0A6M8B1H8_9CYAN</name>
<evidence type="ECO:0000256" key="3">
    <source>
        <dbReference type="ARBA" id="ARBA00022475"/>
    </source>
</evidence>
<dbReference type="GO" id="GO:0005524">
    <property type="term" value="F:ATP binding"/>
    <property type="evidence" value="ECO:0007669"/>
    <property type="project" value="UniProtKB-KW"/>
</dbReference>
<keyword evidence="7 9" id="KW-1133">Transmembrane helix</keyword>
<dbReference type="Gene3D" id="3.40.50.300">
    <property type="entry name" value="P-loop containing nucleotide triphosphate hydrolases"/>
    <property type="match status" value="1"/>
</dbReference>
<evidence type="ECO:0000256" key="4">
    <source>
        <dbReference type="ARBA" id="ARBA00022692"/>
    </source>
</evidence>
<evidence type="ECO:0000313" key="12">
    <source>
        <dbReference type="EMBL" id="QKD80849.1"/>
    </source>
</evidence>
<dbReference type="InterPro" id="IPR036640">
    <property type="entry name" value="ABC1_TM_sf"/>
</dbReference>
<sequence>MPKRTKFLSRNPEKPSPRDRFWAVLANTPRLVQLVWQAAPRLLLLQLGITLSNALIPVAQLYISKLIVDQVVLELSQPGVDWTVLGRLVGLGLGITLAQVGLNQAETYTTQVLNDRFTLYANQILLKQAIRLDLAHYELPEFYDTLNRAQQSGSAYPVRVFETLIDLAGQSITFAGLLSLLVAFNPLLLLLLLLTSMPALWVGIRFSGVRFWLKRRQTESGRLAEYLQQVLTTQEFVKEVRLFNLGDYLLRQWQSIRLQFNREMAEVLARNAWLRFGVGLIANSGFYAAYAWVIVRTVQGAISLGDLTMYSGAFQQAQGLIQGILFQIALIYEFNLYVSQYFEFLNLQPQVVSPSDPIAFPNPMRRGLELRDVSFRYPGASEPTLHRINLTVKPGESIALVGMNGAGKTTLLKLLTRFYDVESGEITIDGIPLTAFDLEDLRRNVGVVFQDFSRYHLSVQDNIGFGDLRHRDDLDQIERAAQNAGATGVIADLERGYETILGKTFSDSAELSGGQWQKLGLARAFMTPAQVLILDEPTAALDAIAEYDLFQRFRQLTQDKMTFLVSHRFSTVRMADRIVVLEHGQIAELGSHAELMEMGGKYAQMFRLQASSYAGVAE</sequence>